<evidence type="ECO:0000256" key="3">
    <source>
        <dbReference type="ARBA" id="ARBA00012217"/>
    </source>
</evidence>
<dbReference type="Gene3D" id="3.30.470.20">
    <property type="entry name" value="ATP-grasp fold, B domain"/>
    <property type="match status" value="1"/>
</dbReference>
<reference evidence="14" key="1">
    <citation type="submission" date="2015-07" db="EMBL/GenBank/DDBJ databases">
        <title>Fjat-10036 dsm4.</title>
        <authorList>
            <person name="Liu B."/>
            <person name="Wang J."/>
            <person name="Zhu Y."/>
            <person name="Liu G."/>
            <person name="Chen Q."/>
            <person name="Chen Z."/>
            <person name="Lan J."/>
            <person name="Che J."/>
            <person name="Ge C."/>
            <person name="Shi H."/>
            <person name="Pan Z."/>
            <person name="Liu X."/>
        </authorList>
    </citation>
    <scope>NUCLEOTIDE SEQUENCE [LARGE SCALE GENOMIC DNA]</scope>
    <source>
        <strain evidence="14">DSM 4</strain>
    </source>
</reference>
<gene>
    <name evidence="11" type="primary">purC</name>
    <name evidence="13" type="ORF">AF332_01370</name>
</gene>
<evidence type="ECO:0000256" key="8">
    <source>
        <dbReference type="ARBA" id="ARBA00022840"/>
    </source>
</evidence>
<dbReference type="STRING" id="1459.AF332_01370"/>
<dbReference type="HAMAP" id="MF_00137">
    <property type="entry name" value="SAICAR_synth"/>
    <property type="match status" value="1"/>
</dbReference>
<dbReference type="EMBL" id="LGUF01000007">
    <property type="protein sequence ID" value="KON85628.1"/>
    <property type="molecule type" value="Genomic_DNA"/>
</dbReference>
<dbReference type="RefSeq" id="WP_053433022.1">
    <property type="nucleotide sequence ID" value="NZ_LGUF01000007.1"/>
</dbReference>
<dbReference type="CDD" id="cd01415">
    <property type="entry name" value="SAICAR_synt_PurC"/>
    <property type="match status" value="1"/>
</dbReference>
<evidence type="ECO:0000256" key="6">
    <source>
        <dbReference type="ARBA" id="ARBA00022741"/>
    </source>
</evidence>
<dbReference type="EC" id="6.3.2.6" evidence="3 11"/>
<dbReference type="UniPathway" id="UPA00074">
    <property type="reaction ID" value="UER00131"/>
</dbReference>
<comment type="pathway">
    <text evidence="1 11">Purine metabolism; IMP biosynthesis via de novo pathway; 5-amino-1-(5-phospho-D-ribosyl)imidazole-4-carboxamide from 5-amino-1-(5-phospho-D-ribosyl)imidazole-4-carboxylate: step 1/2.</text>
</comment>
<dbReference type="Pfam" id="PF01259">
    <property type="entry name" value="SAICAR_synt"/>
    <property type="match status" value="1"/>
</dbReference>
<dbReference type="PROSITE" id="PS01057">
    <property type="entry name" value="SAICAR_SYNTHETASE_1"/>
    <property type="match status" value="1"/>
</dbReference>
<organism evidence="13 14">
    <name type="scientific">Sporosarcina globispora</name>
    <name type="common">Bacillus globisporus</name>
    <dbReference type="NCBI Taxonomy" id="1459"/>
    <lineage>
        <taxon>Bacteria</taxon>
        <taxon>Bacillati</taxon>
        <taxon>Bacillota</taxon>
        <taxon>Bacilli</taxon>
        <taxon>Bacillales</taxon>
        <taxon>Caryophanaceae</taxon>
        <taxon>Sporosarcina</taxon>
    </lineage>
</organism>
<evidence type="ECO:0000256" key="2">
    <source>
        <dbReference type="ARBA" id="ARBA00010190"/>
    </source>
</evidence>
<sequence>MEKGALLYEGKAKMVYQTNDESIVWIEYKDSATAFNGEKKASISGKGRLNNEITSLLFTKLHELGIESHFIKKLSETEQLVKKVDIIPLETVVRNLAAGSFSKRLGVEEGKELSRPIVEFYYKDDELGDPLLTEDHIEVLQLADKQEVALLQEKALQVNAVLRDFFKDLGIKLVDFKLEFGKDEAGQILLADEISPDTCRLWDIETNEKLDKDVFRRDLGNLTDAYENILARLGGQTVCTK</sequence>
<dbReference type="OrthoDB" id="9801549at2"/>
<evidence type="ECO:0000256" key="10">
    <source>
        <dbReference type="ARBA" id="ARBA00048475"/>
    </source>
</evidence>
<dbReference type="GO" id="GO:0009236">
    <property type="term" value="P:cobalamin biosynthetic process"/>
    <property type="evidence" value="ECO:0007669"/>
    <property type="project" value="InterPro"/>
</dbReference>
<keyword evidence="14" id="KW-1185">Reference proteome</keyword>
<dbReference type="NCBIfam" id="TIGR00081">
    <property type="entry name" value="purC"/>
    <property type="match status" value="1"/>
</dbReference>
<dbReference type="GO" id="GO:0006189">
    <property type="term" value="P:'de novo' IMP biosynthetic process"/>
    <property type="evidence" value="ECO:0007669"/>
    <property type="project" value="UniProtKB-UniRule"/>
</dbReference>
<dbReference type="Proteomes" id="UP000037109">
    <property type="component" value="Unassembled WGS sequence"/>
</dbReference>
<dbReference type="FunFam" id="3.30.470.20:FF:000006">
    <property type="entry name" value="Phosphoribosylaminoimidazole-succinocarboxamide synthase"/>
    <property type="match status" value="1"/>
</dbReference>
<dbReference type="FunFam" id="3.30.200.20:FF:000189">
    <property type="entry name" value="Phosphoribosylaminoimidazole-succinocarboxamide synthase"/>
    <property type="match status" value="1"/>
</dbReference>
<dbReference type="PROSITE" id="PS01058">
    <property type="entry name" value="SAICAR_SYNTHETASE_2"/>
    <property type="match status" value="1"/>
</dbReference>
<evidence type="ECO:0000313" key="13">
    <source>
        <dbReference type="EMBL" id="KON85628.1"/>
    </source>
</evidence>
<comment type="similarity">
    <text evidence="2 11">Belongs to the SAICAR synthetase family.</text>
</comment>
<dbReference type="AlphaFoldDB" id="A0A0M0G784"/>
<evidence type="ECO:0000313" key="14">
    <source>
        <dbReference type="Proteomes" id="UP000037109"/>
    </source>
</evidence>
<dbReference type="InterPro" id="IPR001636">
    <property type="entry name" value="SAICAR_synth"/>
</dbReference>
<feature type="domain" description="SAICAR synthetase/ADE2 N-terminal" evidence="12">
    <location>
        <begin position="6"/>
        <end position="232"/>
    </location>
</feature>
<dbReference type="InterPro" id="IPR018236">
    <property type="entry name" value="SAICAR_synthetase_CS"/>
</dbReference>
<dbReference type="Gene3D" id="3.30.200.20">
    <property type="entry name" value="Phosphorylase Kinase, domain 1"/>
    <property type="match status" value="1"/>
</dbReference>
<accession>A0A0M0G784</accession>
<evidence type="ECO:0000256" key="9">
    <source>
        <dbReference type="ARBA" id="ARBA00030409"/>
    </source>
</evidence>
<dbReference type="InterPro" id="IPR033934">
    <property type="entry name" value="SAICAR_synt_PurC"/>
</dbReference>
<dbReference type="SUPFAM" id="SSF56104">
    <property type="entry name" value="SAICAR synthase-like"/>
    <property type="match status" value="1"/>
</dbReference>
<keyword evidence="7 11" id="KW-0658">Purine biosynthesis</keyword>
<evidence type="ECO:0000256" key="7">
    <source>
        <dbReference type="ARBA" id="ARBA00022755"/>
    </source>
</evidence>
<name>A0A0M0G784_SPOGL</name>
<evidence type="ECO:0000256" key="5">
    <source>
        <dbReference type="ARBA" id="ARBA00022598"/>
    </source>
</evidence>
<dbReference type="GO" id="GO:0005524">
    <property type="term" value="F:ATP binding"/>
    <property type="evidence" value="ECO:0007669"/>
    <property type="project" value="UniProtKB-KW"/>
</dbReference>
<evidence type="ECO:0000256" key="4">
    <source>
        <dbReference type="ARBA" id="ARBA00016460"/>
    </source>
</evidence>
<dbReference type="PATRIC" id="fig|1459.3.peg.307"/>
<keyword evidence="6 11" id="KW-0547">Nucleotide-binding</keyword>
<dbReference type="InterPro" id="IPR028923">
    <property type="entry name" value="SAICAR_synt/ADE2_N"/>
</dbReference>
<keyword evidence="5 11" id="KW-0436">Ligase</keyword>
<evidence type="ECO:0000259" key="12">
    <source>
        <dbReference type="Pfam" id="PF01259"/>
    </source>
</evidence>
<dbReference type="GO" id="GO:0004639">
    <property type="term" value="F:phosphoribosylaminoimidazolesuccinocarboxamide synthase activity"/>
    <property type="evidence" value="ECO:0007669"/>
    <property type="project" value="UniProtKB-UniRule"/>
</dbReference>
<comment type="caution">
    <text evidence="13">The sequence shown here is derived from an EMBL/GenBank/DDBJ whole genome shotgun (WGS) entry which is preliminary data.</text>
</comment>
<evidence type="ECO:0000256" key="1">
    <source>
        <dbReference type="ARBA" id="ARBA00004672"/>
    </source>
</evidence>
<comment type="catalytic activity">
    <reaction evidence="10 11">
        <text>5-amino-1-(5-phospho-D-ribosyl)imidazole-4-carboxylate + L-aspartate + ATP = (2S)-2-[5-amino-1-(5-phospho-beta-D-ribosyl)imidazole-4-carboxamido]succinate + ADP + phosphate + 2 H(+)</text>
        <dbReference type="Rhea" id="RHEA:22628"/>
        <dbReference type="ChEBI" id="CHEBI:15378"/>
        <dbReference type="ChEBI" id="CHEBI:29991"/>
        <dbReference type="ChEBI" id="CHEBI:30616"/>
        <dbReference type="ChEBI" id="CHEBI:43474"/>
        <dbReference type="ChEBI" id="CHEBI:58443"/>
        <dbReference type="ChEBI" id="CHEBI:77657"/>
        <dbReference type="ChEBI" id="CHEBI:456216"/>
        <dbReference type="EC" id="6.3.2.6"/>
    </reaction>
</comment>
<proteinExistence type="inferred from homology"/>
<dbReference type="InterPro" id="IPR050089">
    <property type="entry name" value="SAICAR_synthetase"/>
</dbReference>
<protein>
    <recommendedName>
        <fullName evidence="4 11">Phosphoribosylaminoimidazole-succinocarboxamide synthase</fullName>
        <ecNumber evidence="3 11">6.3.2.6</ecNumber>
    </recommendedName>
    <alternativeName>
        <fullName evidence="9 11">SAICAR synthetase</fullName>
    </alternativeName>
</protein>
<evidence type="ECO:0000256" key="11">
    <source>
        <dbReference type="HAMAP-Rule" id="MF_00137"/>
    </source>
</evidence>
<dbReference type="PANTHER" id="PTHR43599">
    <property type="entry name" value="MULTIFUNCTIONAL PROTEIN ADE2"/>
    <property type="match status" value="1"/>
</dbReference>
<dbReference type="PANTHER" id="PTHR43599:SF3">
    <property type="entry name" value="SI:DKEY-6E2.2"/>
    <property type="match status" value="1"/>
</dbReference>
<keyword evidence="8 11" id="KW-0067">ATP-binding</keyword>